<keyword evidence="2" id="KW-0808">Transferase</keyword>
<dbReference type="eggNOG" id="COG1922">
    <property type="taxonomic scope" value="Bacteria"/>
</dbReference>
<dbReference type="Proteomes" id="UP000006056">
    <property type="component" value="Chromosome"/>
</dbReference>
<dbReference type="NCBIfam" id="TIGR00696">
    <property type="entry name" value="wecG_tagA_cpsF"/>
    <property type="match status" value="1"/>
</dbReference>
<sequence>MTTGVRTLVPVLGIPIAVTDMEQALQLLQEDLQADRKGYVCFASVHGIMEAKRQPSFARVYAESALCLPDGAPVSWVGRWQGHRSMRRVAGPDFMLKVFADERFRTMTHFFYGGEEGVAATMQRNLQQRYPHARIVGTYTPPFRSLNEVEEQELQERIQKLQPDFFWVGIGCPKQEYFMHQYVDRLETRMMFGVGAAFDYHSGRIDDSPEWVKLAGLQWLHRLAQDPRRLWKRYLYSNSAFLWNLALQATGLEQVKIPMPVEDDLAAERAIHLVERPRM</sequence>
<evidence type="ECO:0000256" key="1">
    <source>
        <dbReference type="ARBA" id="ARBA00022676"/>
    </source>
</evidence>
<evidence type="ECO:0000313" key="4">
    <source>
        <dbReference type="Proteomes" id="UP000006056"/>
    </source>
</evidence>
<evidence type="ECO:0000256" key="2">
    <source>
        <dbReference type="ARBA" id="ARBA00022679"/>
    </source>
</evidence>
<dbReference type="HOGENOM" id="CLU_063203_2_1_0"/>
<gene>
    <name evidence="3" type="ordered locus">Terro_1200</name>
</gene>
<reference evidence="3 4" key="1">
    <citation type="submission" date="2012-06" db="EMBL/GenBank/DDBJ databases">
        <title>Complete genome of Terriglobus roseus DSM 18391.</title>
        <authorList>
            <consortium name="US DOE Joint Genome Institute (JGI-PGF)"/>
            <person name="Lucas S."/>
            <person name="Copeland A."/>
            <person name="Lapidus A."/>
            <person name="Glavina del Rio T."/>
            <person name="Dalin E."/>
            <person name="Tice H."/>
            <person name="Bruce D."/>
            <person name="Goodwin L."/>
            <person name="Pitluck S."/>
            <person name="Peters L."/>
            <person name="Mikhailova N."/>
            <person name="Munk A.C.C."/>
            <person name="Kyrpides N."/>
            <person name="Mavromatis K."/>
            <person name="Ivanova N."/>
            <person name="Brettin T."/>
            <person name="Detter J.C."/>
            <person name="Han C."/>
            <person name="Larimer F."/>
            <person name="Land M."/>
            <person name="Hauser L."/>
            <person name="Markowitz V."/>
            <person name="Cheng J.-F."/>
            <person name="Hugenholtz P."/>
            <person name="Woyke T."/>
            <person name="Wu D."/>
            <person name="Brambilla E."/>
            <person name="Klenk H.-P."/>
            <person name="Eisen J.A."/>
        </authorList>
    </citation>
    <scope>NUCLEOTIDE SEQUENCE [LARGE SCALE GENOMIC DNA]</scope>
    <source>
        <strain evidence="4">DSM 18391 / NRRL B-41598 / KBS 63</strain>
    </source>
</reference>
<name>I3ZE42_TERRK</name>
<dbReference type="CDD" id="cd06533">
    <property type="entry name" value="Glyco_transf_WecG_TagA"/>
    <property type="match status" value="1"/>
</dbReference>
<dbReference type="EMBL" id="CP003379">
    <property type="protein sequence ID" value="AFL87510.1"/>
    <property type="molecule type" value="Genomic_DNA"/>
</dbReference>
<dbReference type="STRING" id="926566.Terro_1200"/>
<organism evidence="3 4">
    <name type="scientific">Terriglobus roseus (strain DSM 18391 / NRRL B-41598 / KBS 63)</name>
    <dbReference type="NCBI Taxonomy" id="926566"/>
    <lineage>
        <taxon>Bacteria</taxon>
        <taxon>Pseudomonadati</taxon>
        <taxon>Acidobacteriota</taxon>
        <taxon>Terriglobia</taxon>
        <taxon>Terriglobales</taxon>
        <taxon>Acidobacteriaceae</taxon>
        <taxon>Terriglobus</taxon>
    </lineage>
</organism>
<dbReference type="AlphaFoldDB" id="I3ZE42"/>
<protein>
    <submittedName>
        <fullName evidence="3">Exopolysaccharide biosynthesis protein, WecB/TagA/CpsF family</fullName>
    </submittedName>
</protein>
<dbReference type="InterPro" id="IPR004629">
    <property type="entry name" value="WecG_TagA_CpsF"/>
</dbReference>
<dbReference type="OrthoDB" id="9771846at2"/>
<dbReference type="PANTHER" id="PTHR34136:SF1">
    <property type="entry name" value="UDP-N-ACETYL-D-MANNOSAMINURONIC ACID TRANSFERASE"/>
    <property type="match status" value="1"/>
</dbReference>
<dbReference type="Pfam" id="PF03808">
    <property type="entry name" value="Glyco_tran_WecG"/>
    <property type="match status" value="1"/>
</dbReference>
<keyword evidence="4" id="KW-1185">Reference proteome</keyword>
<dbReference type="KEGG" id="trs:Terro_1200"/>
<proteinExistence type="predicted"/>
<keyword evidence="1" id="KW-0328">Glycosyltransferase</keyword>
<dbReference type="PANTHER" id="PTHR34136">
    <property type="match status" value="1"/>
</dbReference>
<evidence type="ECO:0000313" key="3">
    <source>
        <dbReference type="EMBL" id="AFL87510.1"/>
    </source>
</evidence>
<dbReference type="RefSeq" id="WP_014785079.1">
    <property type="nucleotide sequence ID" value="NC_018014.1"/>
</dbReference>
<dbReference type="GO" id="GO:0016758">
    <property type="term" value="F:hexosyltransferase activity"/>
    <property type="evidence" value="ECO:0007669"/>
    <property type="project" value="TreeGrafter"/>
</dbReference>
<accession>I3ZE42</accession>